<evidence type="ECO:0000313" key="2">
    <source>
        <dbReference type="Proteomes" id="UP000805193"/>
    </source>
</evidence>
<protein>
    <submittedName>
        <fullName evidence="1">Uncharacterized protein</fullName>
    </submittedName>
</protein>
<evidence type="ECO:0000313" key="1">
    <source>
        <dbReference type="EMBL" id="KAG0421210.1"/>
    </source>
</evidence>
<dbReference type="Proteomes" id="UP000805193">
    <property type="component" value="Unassembled WGS sequence"/>
</dbReference>
<gene>
    <name evidence="1" type="ORF">HPB47_002893</name>
</gene>
<keyword evidence="2" id="KW-1185">Reference proteome</keyword>
<comment type="caution">
    <text evidence="1">The sequence shown here is derived from an EMBL/GenBank/DDBJ whole genome shotgun (WGS) entry which is preliminary data.</text>
</comment>
<accession>A0AC60PK43</accession>
<name>A0AC60PK43_IXOPE</name>
<reference evidence="1 2" key="1">
    <citation type="journal article" date="2020" name="Cell">
        <title>Large-Scale Comparative Analyses of Tick Genomes Elucidate Their Genetic Diversity and Vector Capacities.</title>
        <authorList>
            <consortium name="Tick Genome and Microbiome Consortium (TIGMIC)"/>
            <person name="Jia N."/>
            <person name="Wang J."/>
            <person name="Shi W."/>
            <person name="Du L."/>
            <person name="Sun Y."/>
            <person name="Zhan W."/>
            <person name="Jiang J.F."/>
            <person name="Wang Q."/>
            <person name="Zhang B."/>
            <person name="Ji P."/>
            <person name="Bell-Sakyi L."/>
            <person name="Cui X.M."/>
            <person name="Yuan T.T."/>
            <person name="Jiang B.G."/>
            <person name="Yang W.F."/>
            <person name="Lam T.T."/>
            <person name="Chang Q.C."/>
            <person name="Ding S.J."/>
            <person name="Wang X.J."/>
            <person name="Zhu J.G."/>
            <person name="Ruan X.D."/>
            <person name="Zhao L."/>
            <person name="Wei J.T."/>
            <person name="Ye R.Z."/>
            <person name="Que T.C."/>
            <person name="Du C.H."/>
            <person name="Zhou Y.H."/>
            <person name="Cheng J.X."/>
            <person name="Dai P.F."/>
            <person name="Guo W.B."/>
            <person name="Han X.H."/>
            <person name="Huang E.J."/>
            <person name="Li L.F."/>
            <person name="Wei W."/>
            <person name="Gao Y.C."/>
            <person name="Liu J.Z."/>
            <person name="Shao H.Z."/>
            <person name="Wang X."/>
            <person name="Wang C.C."/>
            <person name="Yang T.C."/>
            <person name="Huo Q.B."/>
            <person name="Li W."/>
            <person name="Chen H.Y."/>
            <person name="Chen S.E."/>
            <person name="Zhou L.G."/>
            <person name="Ni X.B."/>
            <person name="Tian J.H."/>
            <person name="Sheng Y."/>
            <person name="Liu T."/>
            <person name="Pan Y.S."/>
            <person name="Xia L.Y."/>
            <person name="Li J."/>
            <person name="Zhao F."/>
            <person name="Cao W.C."/>
        </authorList>
    </citation>
    <scope>NUCLEOTIDE SEQUENCE [LARGE SCALE GENOMIC DNA]</scope>
    <source>
        <strain evidence="1">Iper-2018</strain>
    </source>
</reference>
<organism evidence="1 2">
    <name type="scientific">Ixodes persulcatus</name>
    <name type="common">Taiga tick</name>
    <dbReference type="NCBI Taxonomy" id="34615"/>
    <lineage>
        <taxon>Eukaryota</taxon>
        <taxon>Metazoa</taxon>
        <taxon>Ecdysozoa</taxon>
        <taxon>Arthropoda</taxon>
        <taxon>Chelicerata</taxon>
        <taxon>Arachnida</taxon>
        <taxon>Acari</taxon>
        <taxon>Parasitiformes</taxon>
        <taxon>Ixodida</taxon>
        <taxon>Ixodoidea</taxon>
        <taxon>Ixodidae</taxon>
        <taxon>Ixodinae</taxon>
        <taxon>Ixodes</taxon>
    </lineage>
</organism>
<sequence length="112" mass="12877">MENVKITPPERRHLLQSRHGARALHIAESDTARKDSCRTESGQRGTCMPLFDCQRLEKQIDQRRYHPPCGVKRRVPYVCCPRNETLPLGPIQHDAHSRDFKVAQLAYQNGVC</sequence>
<dbReference type="EMBL" id="JABSTQ010010405">
    <property type="protein sequence ID" value="KAG0421210.1"/>
    <property type="molecule type" value="Genomic_DNA"/>
</dbReference>
<feature type="non-terminal residue" evidence="1">
    <location>
        <position position="112"/>
    </location>
</feature>
<proteinExistence type="predicted"/>